<evidence type="ECO:0000313" key="3">
    <source>
        <dbReference type="Proteomes" id="UP001492380"/>
    </source>
</evidence>
<proteinExistence type="predicted"/>
<organism evidence="2 3">
    <name type="scientific">Phyllosticta capitalensis</name>
    <dbReference type="NCBI Taxonomy" id="121624"/>
    <lineage>
        <taxon>Eukaryota</taxon>
        <taxon>Fungi</taxon>
        <taxon>Dikarya</taxon>
        <taxon>Ascomycota</taxon>
        <taxon>Pezizomycotina</taxon>
        <taxon>Dothideomycetes</taxon>
        <taxon>Dothideomycetes incertae sedis</taxon>
        <taxon>Botryosphaeriales</taxon>
        <taxon>Phyllostictaceae</taxon>
        <taxon>Phyllosticta</taxon>
    </lineage>
</organism>
<protein>
    <submittedName>
        <fullName evidence="2">Uncharacterized protein</fullName>
    </submittedName>
</protein>
<feature type="region of interest" description="Disordered" evidence="1">
    <location>
        <begin position="30"/>
        <end position="66"/>
    </location>
</feature>
<feature type="compositionally biased region" description="Basic and acidic residues" evidence="1">
    <location>
        <begin position="30"/>
        <end position="41"/>
    </location>
</feature>
<evidence type="ECO:0000256" key="1">
    <source>
        <dbReference type="SAM" id="MobiDB-lite"/>
    </source>
</evidence>
<comment type="caution">
    <text evidence="2">The sequence shown here is derived from an EMBL/GenBank/DDBJ whole genome shotgun (WGS) entry which is preliminary data.</text>
</comment>
<dbReference type="PANTHER" id="PTHR38167:SF1">
    <property type="entry name" value="C2H2-TYPE DOMAIN-CONTAINING PROTEIN"/>
    <property type="match status" value="1"/>
</dbReference>
<sequence length="167" mass="19430">MADKTLNQAIESADTERLQKIVKDLCQRSSDSKEFVEKELLTDETEPADSKETSKDSNGVPQQGKKRARYAICLRCREEYDVSKNLKDSCLRHEGELEQDSEFWVDHDEDCHGPIDEDEMKVEYPEGFRWDCCEEHADSKGCETGYHEEDTSHWPKGAKRYRWSYGP</sequence>
<gene>
    <name evidence="2" type="ORF">HDK90DRAFT_478433</name>
</gene>
<dbReference type="Proteomes" id="UP001492380">
    <property type="component" value="Unassembled WGS sequence"/>
</dbReference>
<evidence type="ECO:0000313" key="2">
    <source>
        <dbReference type="EMBL" id="KAK8239927.1"/>
    </source>
</evidence>
<dbReference type="EMBL" id="JBBWRZ010000003">
    <property type="protein sequence ID" value="KAK8239927.1"/>
    <property type="molecule type" value="Genomic_DNA"/>
</dbReference>
<dbReference type="PANTHER" id="PTHR38167">
    <property type="entry name" value="C2H2-TYPE DOMAIN-CONTAINING PROTEIN"/>
    <property type="match status" value="1"/>
</dbReference>
<name>A0ABR1YVX9_9PEZI</name>
<keyword evidence="3" id="KW-1185">Reference proteome</keyword>
<accession>A0ABR1YVX9</accession>
<reference evidence="2 3" key="1">
    <citation type="submission" date="2024-04" db="EMBL/GenBank/DDBJ databases">
        <title>Phyllosticta paracitricarpa is synonymous to the EU quarantine fungus P. citricarpa based on phylogenomic analyses.</title>
        <authorList>
            <consortium name="Lawrence Berkeley National Laboratory"/>
            <person name="Van Ingen-Buijs V.A."/>
            <person name="Van Westerhoven A.C."/>
            <person name="Haridas S."/>
            <person name="Skiadas P."/>
            <person name="Martin F."/>
            <person name="Groenewald J.Z."/>
            <person name="Crous P.W."/>
            <person name="Seidl M.F."/>
        </authorList>
    </citation>
    <scope>NUCLEOTIDE SEQUENCE [LARGE SCALE GENOMIC DNA]</scope>
    <source>
        <strain evidence="2 3">CBS 123374</strain>
    </source>
</reference>